<dbReference type="Gene3D" id="3.40.50.10610">
    <property type="entry name" value="ABC-type transport auxiliary lipoprotein component"/>
    <property type="match status" value="1"/>
</dbReference>
<dbReference type="InterPro" id="IPR001054">
    <property type="entry name" value="A/G_cyclase"/>
</dbReference>
<comment type="caution">
    <text evidence="4">The sequence shown here is derived from an EMBL/GenBank/DDBJ whole genome shotgun (WGS) entry which is preliminary data.</text>
</comment>
<proteinExistence type="predicted"/>
<dbReference type="EMBL" id="JAABNT010000044">
    <property type="protein sequence ID" value="NEK25152.1"/>
    <property type="molecule type" value="Genomic_DNA"/>
</dbReference>
<keyword evidence="2" id="KW-0472">Membrane</keyword>
<dbReference type="GO" id="GO:0006171">
    <property type="term" value="P:cAMP biosynthetic process"/>
    <property type="evidence" value="ECO:0007669"/>
    <property type="project" value="TreeGrafter"/>
</dbReference>
<evidence type="ECO:0000313" key="5">
    <source>
        <dbReference type="Proteomes" id="UP000468591"/>
    </source>
</evidence>
<dbReference type="InterPro" id="IPR019734">
    <property type="entry name" value="TPR_rpt"/>
</dbReference>
<dbReference type="AlphaFoldDB" id="A0A6P0CG78"/>
<dbReference type="RefSeq" id="WP_164356488.1">
    <property type="nucleotide sequence ID" value="NZ_JAABNT010000044.1"/>
</dbReference>
<evidence type="ECO:0000313" key="4">
    <source>
        <dbReference type="EMBL" id="NEK25152.1"/>
    </source>
</evidence>
<dbReference type="InterPro" id="IPR011990">
    <property type="entry name" value="TPR-like_helical_dom_sf"/>
</dbReference>
<keyword evidence="2" id="KW-1133">Transmembrane helix</keyword>
<name>A0A6P0CG78_9RHOB</name>
<reference evidence="4 5" key="1">
    <citation type="submission" date="2020-01" db="EMBL/GenBank/DDBJ databases">
        <title>Sulfitobacter sediminilitoris sp. nov., isolated from a tidal flat.</title>
        <authorList>
            <person name="Park S."/>
            <person name="Yoon J.-H."/>
        </authorList>
    </citation>
    <scope>NUCLEOTIDE SEQUENCE [LARGE SCALE GENOMIC DNA]</scope>
    <source>
        <strain evidence="4 5">JBTF-M27</strain>
    </source>
</reference>
<keyword evidence="2" id="KW-0812">Transmembrane</keyword>
<keyword evidence="5" id="KW-1185">Reference proteome</keyword>
<dbReference type="PANTHER" id="PTHR43081:SF19">
    <property type="entry name" value="PH-SENSITIVE ADENYLATE CYCLASE RV1264"/>
    <property type="match status" value="1"/>
</dbReference>
<sequence length="744" mass="83085">MDRRLSAIMVADMVGYSRLMERDEESTIQRQKAHRNELIDPILADHQGTIIKTTGDGFLAEFRSVVDAVKCAVQIQRTMLKKEEALSKDQRINYRIGVNLGDVVHEDGDVYGDGVNVAARLEQLADPGGICISGTAFDHLRKSVQVGYEDLGEVHVKNIERPIRAWKVLLDQSHIGDVIVPHKSIWNRSPKPVAAALVTAVLLVAAIWWLWSSPDQVATSQHSGSLQGKQSIAVLPFQDHSETPEIWLSDGLAEDIITDLSKLEDLFVIARNSSFQYRGGNHDLRQVGLELGVAHLLEGSVRRVGDTVRVNAQLIEAETGGHLWAERYDGSADEIFELQDAVTQKIVDSLALTLTKSEVEAITLPVTEVPKAHQAYLRAVSHLHQYSPQSFTEAKKSLDEALELDPTHALALAGRADLYLEAAQRGWWDSVGIDKQYNAVYAAAEAALRYPSALAHAVEAELLFEKPDHEAARAAVQKGLALDPNNVDVQIFSAMAEISLGNYEGALDRAKFVERLDPRNPNRYQYVTGLALHVAGKNVEALDYFDKVLKYTPEDFTIRVTRAIILSELGRFEEAKAEMQIVEAKWPKDWGNTFSAPIIAWWYGRNIGQDYVIRLRRALLAIGVPLFPDGVEVEPQNRMSLVEVKSDFGDTYRWIGECCGGVQWMRDTHQSGERDMYLNGKKVGTDTAVWYEDGTVEFERHHRYMHTSKCDVYRNPDGLNDEYNAFIAVCSNGVFPFGVFPIPS</sequence>
<dbReference type="InterPro" id="IPR050697">
    <property type="entry name" value="Adenylyl/Guanylyl_Cyclase_3/4"/>
</dbReference>
<organism evidence="4 5">
    <name type="scientific">Sulfitobacter sediminilitoris</name>
    <dbReference type="NCBI Taxonomy" id="2698830"/>
    <lineage>
        <taxon>Bacteria</taxon>
        <taxon>Pseudomonadati</taxon>
        <taxon>Pseudomonadota</taxon>
        <taxon>Alphaproteobacteria</taxon>
        <taxon>Rhodobacterales</taxon>
        <taxon>Roseobacteraceae</taxon>
        <taxon>Sulfitobacter</taxon>
    </lineage>
</organism>
<dbReference type="GO" id="GO:0004016">
    <property type="term" value="F:adenylate cyclase activity"/>
    <property type="evidence" value="ECO:0007669"/>
    <property type="project" value="UniProtKB-ARBA"/>
</dbReference>
<dbReference type="SMART" id="SM00028">
    <property type="entry name" value="TPR"/>
    <property type="match status" value="4"/>
</dbReference>
<protein>
    <submittedName>
        <fullName evidence="4">Tetratricopeptide repeat protein</fullName>
    </submittedName>
</protein>
<dbReference type="SUPFAM" id="SSF55073">
    <property type="entry name" value="Nucleotide cyclase"/>
    <property type="match status" value="1"/>
</dbReference>
<keyword evidence="1" id="KW-0802">TPR repeat</keyword>
<evidence type="ECO:0000256" key="1">
    <source>
        <dbReference type="PROSITE-ProRule" id="PRU00339"/>
    </source>
</evidence>
<feature type="transmembrane region" description="Helical" evidence="2">
    <location>
        <begin position="193"/>
        <end position="211"/>
    </location>
</feature>
<dbReference type="Gene3D" id="3.30.70.1230">
    <property type="entry name" value="Nucleotide cyclase"/>
    <property type="match status" value="1"/>
</dbReference>
<dbReference type="CDD" id="cd07302">
    <property type="entry name" value="CHD"/>
    <property type="match status" value="1"/>
</dbReference>
<accession>A0A6P0CG78</accession>
<dbReference type="PROSITE" id="PS50005">
    <property type="entry name" value="TPR"/>
    <property type="match status" value="1"/>
</dbReference>
<dbReference type="GO" id="GO:0035556">
    <property type="term" value="P:intracellular signal transduction"/>
    <property type="evidence" value="ECO:0007669"/>
    <property type="project" value="InterPro"/>
</dbReference>
<feature type="domain" description="Guanylate cyclase" evidence="3">
    <location>
        <begin position="7"/>
        <end position="122"/>
    </location>
</feature>
<evidence type="ECO:0000259" key="3">
    <source>
        <dbReference type="PROSITE" id="PS50125"/>
    </source>
</evidence>
<dbReference type="SMART" id="SM00044">
    <property type="entry name" value="CYCc"/>
    <property type="match status" value="1"/>
</dbReference>
<dbReference type="InterPro" id="IPR029787">
    <property type="entry name" value="Nucleotide_cyclase"/>
</dbReference>
<gene>
    <name evidence="4" type="ORF">GV827_22560</name>
</gene>
<dbReference type="SUPFAM" id="SSF48452">
    <property type="entry name" value="TPR-like"/>
    <property type="match status" value="1"/>
</dbReference>
<dbReference type="Pfam" id="PF00211">
    <property type="entry name" value="Guanylate_cyc"/>
    <property type="match status" value="1"/>
</dbReference>
<dbReference type="PROSITE" id="PS50125">
    <property type="entry name" value="GUANYLATE_CYCLASE_2"/>
    <property type="match status" value="1"/>
</dbReference>
<dbReference type="PANTHER" id="PTHR43081">
    <property type="entry name" value="ADENYLATE CYCLASE, TERMINAL-DIFFERENTIATION SPECIFIC-RELATED"/>
    <property type="match status" value="1"/>
</dbReference>
<feature type="repeat" description="TPR" evidence="1">
    <location>
        <begin position="522"/>
        <end position="555"/>
    </location>
</feature>
<dbReference type="Gene3D" id="1.25.40.10">
    <property type="entry name" value="Tetratricopeptide repeat domain"/>
    <property type="match status" value="2"/>
</dbReference>
<evidence type="ECO:0000256" key="2">
    <source>
        <dbReference type="SAM" id="Phobius"/>
    </source>
</evidence>
<dbReference type="Pfam" id="PF13432">
    <property type="entry name" value="TPR_16"/>
    <property type="match status" value="1"/>
</dbReference>
<dbReference type="Proteomes" id="UP000468591">
    <property type="component" value="Unassembled WGS sequence"/>
</dbReference>